<evidence type="ECO:0000256" key="4">
    <source>
        <dbReference type="ARBA" id="ARBA00022490"/>
    </source>
</evidence>
<dbReference type="SUPFAM" id="SSF56112">
    <property type="entry name" value="Protein kinase-like (PK-like)"/>
    <property type="match status" value="1"/>
</dbReference>
<dbReference type="GO" id="GO:1900181">
    <property type="term" value="P:negative regulation of protein localization to nucleus"/>
    <property type="evidence" value="ECO:0007669"/>
    <property type="project" value="UniProtKB-ARBA"/>
</dbReference>
<evidence type="ECO:0000256" key="7">
    <source>
        <dbReference type="ARBA" id="ARBA00022723"/>
    </source>
</evidence>
<dbReference type="GO" id="GO:0046620">
    <property type="term" value="P:regulation of organ growth"/>
    <property type="evidence" value="ECO:0007669"/>
    <property type="project" value="TreeGrafter"/>
</dbReference>
<feature type="compositionally biased region" description="Basic and acidic residues" evidence="15">
    <location>
        <begin position="664"/>
        <end position="686"/>
    </location>
</feature>
<dbReference type="STRING" id="307972.A0A2G8KVM8"/>
<dbReference type="SMART" id="SM00220">
    <property type="entry name" value="S_TKc"/>
    <property type="match status" value="1"/>
</dbReference>
<dbReference type="GO" id="GO:0071944">
    <property type="term" value="C:cell periphery"/>
    <property type="evidence" value="ECO:0007669"/>
    <property type="project" value="UniProtKB-ARBA"/>
</dbReference>
<dbReference type="InterPro" id="IPR008271">
    <property type="entry name" value="Ser/Thr_kinase_AS"/>
</dbReference>
<evidence type="ECO:0000256" key="12">
    <source>
        <dbReference type="ARBA" id="ARBA00047899"/>
    </source>
</evidence>
<feature type="domain" description="Protein kinase" evidence="16">
    <location>
        <begin position="761"/>
        <end position="989"/>
    </location>
</feature>
<dbReference type="GO" id="GO:0005737">
    <property type="term" value="C:cytoplasm"/>
    <property type="evidence" value="ECO:0007669"/>
    <property type="project" value="UniProtKB-SubCell"/>
</dbReference>
<dbReference type="GO" id="GO:0005524">
    <property type="term" value="F:ATP binding"/>
    <property type="evidence" value="ECO:0007669"/>
    <property type="project" value="UniProtKB-UniRule"/>
</dbReference>
<dbReference type="OrthoDB" id="3638488at2759"/>
<dbReference type="Pfam" id="PF00069">
    <property type="entry name" value="Pkinase"/>
    <property type="match status" value="1"/>
</dbReference>
<sequence>MHQDLSSYQGNPPSYHVIHDTGSTLDPGRVQSNAINGHVGDYSSLRGLSNEEHPYIQDYRQRTNLPSYPRNLNASADVSRITSAPVSRKGSFGDSRHGHSNMPNHGSSYTLPDRTVIPSHDGAASNGYSRQRLETAAGQGHYHVPTGEVRQQSANASPSSFGHYQTLQVLDMHDQYPDRGTSMYVGHPHRASGTVMSRKVSATDMLSSNDYVNISNSPYYQNDRYLDSPEHNHSHVYVTPGSVTATINTNKSGPMGSDGGIGGYAPVRLTPDEYRFKRQTVITEKTHSQLGVTTTSSTTYTTCKQFTLGQAGRGDPPPYPSGSVQAMFSKPSSPVPRVSSYNNPQSQSSGYSSLNHSGNSSTQGRFAPPTNGTSSYSTSFVSNPPPSSSYPDFTKQNQPSLTTQSQPRNTTHSQQAFTRFSYSSMHSDSTTPSESSYPSQYLSHGEQPHPTTTTTTLFIIPGDSKGAPGTYSPEVISAMMNKKLPPPSYEASTQNRVSTSSSASDVGSVNMGAPSHDPYPVHDSTYTPNRNSPNTIPQITVIVQKPPPYRPPQGVTVAKFPAPVPATVSTTVSLSDGVSSRRIPVHAVRSSAVPKPVLQKADVPDPPPNRGQSPDTVSTQSTHSSTCSDSPITGRMPSPISEISTASVQSDHSDASTAHSTDSSTKRTIESPVPERKRKEESYESRVKSYSPAAFKFYMEQHMENIMKGYDQRNHRRTQLENEMARVGLSEEAQDQMRRMLNQKESNYLRQRRAKMSKSMFKKIQTLGIGAFGEVALVRKSDTNALYAIKTLRKADVLQRNQVGHVKAERDILAEANNDWVVKLYYSFQDSSNLYYVMDYIPGGDLMSLLIRKEIFSEELARFYIAELTLAIESVHKMGFIHRDIKPDNILVDRNGHIKLTDFGLCTGFRWTHDSKYYQTTGHGRQDSMEPFDANEKDMCNFNGSESSYINNHRPLKTLERRRKRQKERLKAHSLVGTPNYIAPKYSPK</sequence>
<dbReference type="Proteomes" id="UP000230750">
    <property type="component" value="Unassembled WGS sequence"/>
</dbReference>
<dbReference type="FunFam" id="3.30.200.20:FF:000391">
    <property type="entry name" value="Large tumor suppressor kinase 1"/>
    <property type="match status" value="1"/>
</dbReference>
<dbReference type="GO" id="GO:0035329">
    <property type="term" value="P:hippo signaling"/>
    <property type="evidence" value="ECO:0007669"/>
    <property type="project" value="TreeGrafter"/>
</dbReference>
<organism evidence="17 18">
    <name type="scientific">Stichopus japonicus</name>
    <name type="common">Sea cucumber</name>
    <dbReference type="NCBI Taxonomy" id="307972"/>
    <lineage>
        <taxon>Eukaryota</taxon>
        <taxon>Metazoa</taxon>
        <taxon>Echinodermata</taxon>
        <taxon>Eleutherozoa</taxon>
        <taxon>Echinozoa</taxon>
        <taxon>Holothuroidea</taxon>
        <taxon>Aspidochirotacea</taxon>
        <taxon>Aspidochirotida</taxon>
        <taxon>Stichopodidae</taxon>
        <taxon>Apostichopus</taxon>
    </lineage>
</organism>
<keyword evidence="4" id="KW-0963">Cytoplasm</keyword>
<comment type="subcellular location">
    <subcellularLocation>
        <location evidence="2">Cytoplasm</location>
    </subcellularLocation>
</comment>
<evidence type="ECO:0000259" key="16">
    <source>
        <dbReference type="PROSITE" id="PS50011"/>
    </source>
</evidence>
<dbReference type="EC" id="2.7.11.1" evidence="3"/>
<evidence type="ECO:0000256" key="3">
    <source>
        <dbReference type="ARBA" id="ARBA00012513"/>
    </source>
</evidence>
<dbReference type="GO" id="GO:0046872">
    <property type="term" value="F:metal ion binding"/>
    <property type="evidence" value="ECO:0007669"/>
    <property type="project" value="UniProtKB-KW"/>
</dbReference>
<evidence type="ECO:0000256" key="14">
    <source>
        <dbReference type="PROSITE-ProRule" id="PRU10141"/>
    </source>
</evidence>
<keyword evidence="7" id="KW-0479">Metal-binding</keyword>
<reference evidence="17 18" key="1">
    <citation type="journal article" date="2017" name="PLoS Biol.">
        <title>The sea cucumber genome provides insights into morphological evolution and visceral regeneration.</title>
        <authorList>
            <person name="Zhang X."/>
            <person name="Sun L."/>
            <person name="Yuan J."/>
            <person name="Sun Y."/>
            <person name="Gao Y."/>
            <person name="Zhang L."/>
            <person name="Li S."/>
            <person name="Dai H."/>
            <person name="Hamel J.F."/>
            <person name="Liu C."/>
            <person name="Yu Y."/>
            <person name="Liu S."/>
            <person name="Lin W."/>
            <person name="Guo K."/>
            <person name="Jin S."/>
            <person name="Xu P."/>
            <person name="Storey K.B."/>
            <person name="Huan P."/>
            <person name="Zhang T."/>
            <person name="Zhou Y."/>
            <person name="Zhang J."/>
            <person name="Lin C."/>
            <person name="Li X."/>
            <person name="Xing L."/>
            <person name="Huo D."/>
            <person name="Sun M."/>
            <person name="Wang L."/>
            <person name="Mercier A."/>
            <person name="Li F."/>
            <person name="Yang H."/>
            <person name="Xiang J."/>
        </authorList>
    </citation>
    <scope>NUCLEOTIDE SEQUENCE [LARGE SCALE GENOMIC DNA]</scope>
    <source>
        <strain evidence="17">Shaxun</strain>
        <tissue evidence="17">Muscle</tissue>
    </source>
</reference>
<evidence type="ECO:0000256" key="11">
    <source>
        <dbReference type="ARBA" id="ARBA00022842"/>
    </source>
</evidence>
<evidence type="ECO:0000256" key="13">
    <source>
        <dbReference type="ARBA" id="ARBA00048679"/>
    </source>
</evidence>
<dbReference type="GO" id="GO:0004674">
    <property type="term" value="F:protein serine/threonine kinase activity"/>
    <property type="evidence" value="ECO:0007669"/>
    <property type="project" value="UniProtKB-KW"/>
</dbReference>
<dbReference type="PANTHER" id="PTHR24356:SF418">
    <property type="entry name" value="SERINE_THREONINE-PROTEIN KINASE WARTS"/>
    <property type="match status" value="1"/>
</dbReference>
<keyword evidence="5" id="KW-0723">Serine/threonine-protein kinase</keyword>
<evidence type="ECO:0000256" key="1">
    <source>
        <dbReference type="ARBA" id="ARBA00001946"/>
    </source>
</evidence>
<dbReference type="PANTHER" id="PTHR24356">
    <property type="entry name" value="SERINE/THREONINE-PROTEIN KINASE"/>
    <property type="match status" value="1"/>
</dbReference>
<feature type="compositionally biased region" description="Polar residues" evidence="15">
    <location>
        <begin position="610"/>
        <end position="631"/>
    </location>
</feature>
<evidence type="ECO:0000313" key="17">
    <source>
        <dbReference type="EMBL" id="PIK52068.1"/>
    </source>
</evidence>
<comment type="caution">
    <text evidence="17">The sequence shown here is derived from an EMBL/GenBank/DDBJ whole genome shotgun (WGS) entry which is preliminary data.</text>
</comment>
<dbReference type="Gene3D" id="3.30.200.20">
    <property type="entry name" value="Phosphorylase Kinase, domain 1"/>
    <property type="match status" value="1"/>
</dbReference>
<feature type="compositionally biased region" description="Low complexity" evidence="15">
    <location>
        <begin position="499"/>
        <end position="509"/>
    </location>
</feature>
<evidence type="ECO:0000256" key="15">
    <source>
        <dbReference type="SAM" id="MobiDB-lite"/>
    </source>
</evidence>
<dbReference type="GO" id="GO:0000082">
    <property type="term" value="P:G1/S transition of mitotic cell cycle"/>
    <property type="evidence" value="ECO:0007669"/>
    <property type="project" value="TreeGrafter"/>
</dbReference>
<dbReference type="InterPro" id="IPR017441">
    <property type="entry name" value="Protein_kinase_ATP_BS"/>
</dbReference>
<feature type="region of interest" description="Disordered" evidence="15">
    <location>
        <begin position="587"/>
        <end position="686"/>
    </location>
</feature>
<dbReference type="Gene3D" id="1.10.510.10">
    <property type="entry name" value="Transferase(Phosphotransferase) domain 1"/>
    <property type="match status" value="1"/>
</dbReference>
<dbReference type="AlphaFoldDB" id="A0A2G8KVM8"/>
<dbReference type="GO" id="GO:0043065">
    <property type="term" value="P:positive regulation of apoptotic process"/>
    <property type="evidence" value="ECO:0007669"/>
    <property type="project" value="TreeGrafter"/>
</dbReference>
<dbReference type="CDD" id="cd21778">
    <property type="entry name" value="MobB_LATS1"/>
    <property type="match status" value="1"/>
</dbReference>
<evidence type="ECO:0000256" key="10">
    <source>
        <dbReference type="ARBA" id="ARBA00022840"/>
    </source>
</evidence>
<comment type="catalytic activity">
    <reaction evidence="13">
        <text>L-seryl-[protein] + ATP = O-phospho-L-seryl-[protein] + ADP + H(+)</text>
        <dbReference type="Rhea" id="RHEA:17989"/>
        <dbReference type="Rhea" id="RHEA-COMP:9863"/>
        <dbReference type="Rhea" id="RHEA-COMP:11604"/>
        <dbReference type="ChEBI" id="CHEBI:15378"/>
        <dbReference type="ChEBI" id="CHEBI:29999"/>
        <dbReference type="ChEBI" id="CHEBI:30616"/>
        <dbReference type="ChEBI" id="CHEBI:83421"/>
        <dbReference type="ChEBI" id="CHEBI:456216"/>
        <dbReference type="EC" id="2.7.11.1"/>
    </reaction>
</comment>
<proteinExistence type="predicted"/>
<feature type="region of interest" description="Disordered" evidence="15">
    <location>
        <begin position="81"/>
        <end position="110"/>
    </location>
</feature>
<evidence type="ECO:0000256" key="9">
    <source>
        <dbReference type="ARBA" id="ARBA00022777"/>
    </source>
</evidence>
<dbReference type="EMBL" id="MRZV01000344">
    <property type="protein sequence ID" value="PIK52068.1"/>
    <property type="molecule type" value="Genomic_DNA"/>
</dbReference>
<dbReference type="PROSITE" id="PS00108">
    <property type="entry name" value="PROTEIN_KINASE_ST"/>
    <property type="match status" value="1"/>
</dbReference>
<feature type="compositionally biased region" description="Polar residues" evidence="15">
    <location>
        <begin position="101"/>
        <end position="110"/>
    </location>
</feature>
<keyword evidence="18" id="KW-1185">Reference proteome</keyword>
<accession>A0A2G8KVM8</accession>
<dbReference type="PROSITE" id="PS00107">
    <property type="entry name" value="PROTEIN_KINASE_ATP"/>
    <property type="match status" value="1"/>
</dbReference>
<keyword evidence="6" id="KW-0808">Transferase</keyword>
<dbReference type="InterPro" id="IPR049761">
    <property type="entry name" value="LATS1-like_MobB"/>
</dbReference>
<comment type="cofactor">
    <cofactor evidence="1">
        <name>Mg(2+)</name>
        <dbReference type="ChEBI" id="CHEBI:18420"/>
    </cofactor>
</comment>
<evidence type="ECO:0000313" key="18">
    <source>
        <dbReference type="Proteomes" id="UP000230750"/>
    </source>
</evidence>
<keyword evidence="10 14" id="KW-0067">ATP-binding</keyword>
<dbReference type="PROSITE" id="PS50011">
    <property type="entry name" value="PROTEIN_KINASE_DOM"/>
    <property type="match status" value="1"/>
</dbReference>
<protein>
    <recommendedName>
        <fullName evidence="3">non-specific serine/threonine protein kinase</fullName>
        <ecNumber evidence="3">2.7.11.1</ecNumber>
    </recommendedName>
</protein>
<feature type="compositionally biased region" description="Polar residues" evidence="15">
    <location>
        <begin position="389"/>
        <end position="442"/>
    </location>
</feature>
<gene>
    <name evidence="17" type="ORF">BSL78_11020</name>
</gene>
<evidence type="ECO:0000256" key="6">
    <source>
        <dbReference type="ARBA" id="ARBA00022679"/>
    </source>
</evidence>
<dbReference type="InterPro" id="IPR011009">
    <property type="entry name" value="Kinase-like_dom_sf"/>
</dbReference>
<dbReference type="InterPro" id="IPR000719">
    <property type="entry name" value="Prot_kinase_dom"/>
</dbReference>
<keyword evidence="8 14" id="KW-0547">Nucleotide-binding</keyword>
<feature type="compositionally biased region" description="Polar residues" evidence="15">
    <location>
        <begin position="341"/>
        <end position="382"/>
    </location>
</feature>
<dbReference type="InterPro" id="IPR050236">
    <property type="entry name" value="Ser_Thr_kinase_AGC"/>
</dbReference>
<feature type="binding site" evidence="14">
    <location>
        <position position="790"/>
    </location>
    <ligand>
        <name>ATP</name>
        <dbReference type="ChEBI" id="CHEBI:30616"/>
    </ligand>
</feature>
<evidence type="ECO:0000256" key="5">
    <source>
        <dbReference type="ARBA" id="ARBA00022527"/>
    </source>
</evidence>
<comment type="catalytic activity">
    <reaction evidence="12">
        <text>L-threonyl-[protein] + ATP = O-phospho-L-threonyl-[protein] + ADP + H(+)</text>
        <dbReference type="Rhea" id="RHEA:46608"/>
        <dbReference type="Rhea" id="RHEA-COMP:11060"/>
        <dbReference type="Rhea" id="RHEA-COMP:11605"/>
        <dbReference type="ChEBI" id="CHEBI:15378"/>
        <dbReference type="ChEBI" id="CHEBI:30013"/>
        <dbReference type="ChEBI" id="CHEBI:30616"/>
        <dbReference type="ChEBI" id="CHEBI:61977"/>
        <dbReference type="ChEBI" id="CHEBI:456216"/>
        <dbReference type="EC" id="2.7.11.1"/>
    </reaction>
</comment>
<feature type="region of interest" description="Disordered" evidence="15">
    <location>
        <begin position="499"/>
        <end position="519"/>
    </location>
</feature>
<name>A0A2G8KVM8_STIJA</name>
<evidence type="ECO:0000256" key="2">
    <source>
        <dbReference type="ARBA" id="ARBA00004496"/>
    </source>
</evidence>
<keyword evidence="9 17" id="KW-0418">Kinase</keyword>
<evidence type="ECO:0000256" key="8">
    <source>
        <dbReference type="ARBA" id="ARBA00022741"/>
    </source>
</evidence>
<keyword evidence="11" id="KW-0460">Magnesium</keyword>
<feature type="region of interest" description="Disordered" evidence="15">
    <location>
        <begin position="308"/>
        <end position="465"/>
    </location>
</feature>
<feature type="compositionally biased region" description="Low complexity" evidence="15">
    <location>
        <begin position="329"/>
        <end position="340"/>
    </location>
</feature>